<gene>
    <name evidence="1" type="ORF">CKO21_04240</name>
</gene>
<dbReference type="AlphaFoldDB" id="A0A934QGB1"/>
<dbReference type="SUPFAM" id="SSF53850">
    <property type="entry name" value="Periplasmic binding protein-like II"/>
    <property type="match status" value="1"/>
</dbReference>
<organism evidence="1 2">
    <name type="scientific">Rhodovibrio salinarum</name>
    <dbReference type="NCBI Taxonomy" id="1087"/>
    <lineage>
        <taxon>Bacteria</taxon>
        <taxon>Pseudomonadati</taxon>
        <taxon>Pseudomonadota</taxon>
        <taxon>Alphaproteobacteria</taxon>
        <taxon>Rhodospirillales</taxon>
        <taxon>Rhodovibrionaceae</taxon>
        <taxon>Rhodovibrio</taxon>
    </lineage>
</organism>
<dbReference type="Proteomes" id="UP000778970">
    <property type="component" value="Unassembled WGS sequence"/>
</dbReference>
<dbReference type="PANTHER" id="PTHR42941">
    <property type="entry name" value="SLL1037 PROTEIN"/>
    <property type="match status" value="1"/>
</dbReference>
<dbReference type="EMBL" id="NRRE01000017">
    <property type="protein sequence ID" value="MBK1696451.1"/>
    <property type="molecule type" value="Genomic_DNA"/>
</dbReference>
<dbReference type="InterPro" id="IPR011852">
    <property type="entry name" value="TRAP_TAXI"/>
</dbReference>
<evidence type="ECO:0000313" key="1">
    <source>
        <dbReference type="EMBL" id="MBK1696451.1"/>
    </source>
</evidence>
<protein>
    <recommendedName>
        <fullName evidence="3">TRAP transporter solute receptor, TAXI family</fullName>
    </recommendedName>
</protein>
<dbReference type="CDD" id="cd13520">
    <property type="entry name" value="PBP2_TAXI_TRAP"/>
    <property type="match status" value="1"/>
</dbReference>
<keyword evidence="2" id="KW-1185">Reference proteome</keyword>
<dbReference type="PANTHER" id="PTHR42941:SF1">
    <property type="entry name" value="SLL1037 PROTEIN"/>
    <property type="match status" value="1"/>
</dbReference>
<name>A0A934QGB1_9PROT</name>
<dbReference type="NCBIfam" id="TIGR02122">
    <property type="entry name" value="TRAP_TAXI"/>
    <property type="match status" value="1"/>
</dbReference>
<evidence type="ECO:0000313" key="2">
    <source>
        <dbReference type="Proteomes" id="UP000778970"/>
    </source>
</evidence>
<reference evidence="1" key="2">
    <citation type="journal article" date="2020" name="Microorganisms">
        <title>Osmotic Adaptation and Compatible Solute Biosynthesis of Phototrophic Bacteria as Revealed from Genome Analyses.</title>
        <authorList>
            <person name="Imhoff J.F."/>
            <person name="Rahn T."/>
            <person name="Kunzel S."/>
            <person name="Keller A."/>
            <person name="Neulinger S.C."/>
        </authorList>
    </citation>
    <scope>NUCLEOTIDE SEQUENCE</scope>
    <source>
        <strain evidence="1">DSM 9154</strain>
    </source>
</reference>
<comment type="caution">
    <text evidence="1">The sequence shown here is derived from an EMBL/GenBank/DDBJ whole genome shotgun (WGS) entry which is preliminary data.</text>
</comment>
<dbReference type="Gene3D" id="3.40.190.10">
    <property type="entry name" value="Periplasmic binding protein-like II"/>
    <property type="match status" value="2"/>
</dbReference>
<sequence length="387" mass="41229">MAVSLRVRACLPLSWEVQTVIRVIGRRRDRHDASATGSRDGRVPERGRLHLLAGLAGTAGALFLPTGLRAQNYGAEQLRFFRIGTASTAGTYYPIGGIIANAISNPPGSRSCDTGGSCGVPGMIAVVQSTEGSVANVQAIHQGSLDSGFVQADVAFWAYKGEGLFADRGPMDNLRAIANLYPEALHLVIRRDAGVLEVADLAGKRISLDREGSGTRVDAELILKAYGLSPDDLQVSSLPAGQAADAVRRNELDGFFFVAGTPANAIANLARDVPITLLPIRGEPAAQLHRTYPFFAAHGIPAGTYRNIPQTETLAVGAQWLVGAEADADTIYEITQALWHPSTRRLLDNGHPKGSRIRLETALDGLGVPLHPGARKYYVERGLIGTE</sequence>
<dbReference type="Pfam" id="PF16868">
    <property type="entry name" value="NMT1_3"/>
    <property type="match status" value="1"/>
</dbReference>
<reference evidence="1" key="1">
    <citation type="submission" date="2017-08" db="EMBL/GenBank/DDBJ databases">
        <authorList>
            <person name="Imhoff J.F."/>
            <person name="Rahn T."/>
            <person name="Kuenzel S."/>
            <person name="Neulinger S.C."/>
        </authorList>
    </citation>
    <scope>NUCLEOTIDE SEQUENCE</scope>
    <source>
        <strain evidence="1">DSM 9154</strain>
    </source>
</reference>
<evidence type="ECO:0008006" key="3">
    <source>
        <dbReference type="Google" id="ProtNLM"/>
    </source>
</evidence>
<accession>A0A934QGB1</accession>
<proteinExistence type="predicted"/>